<reference evidence="2 3" key="1">
    <citation type="journal article" date="2013" name="ISME J.">
        <title>A metabolic model for members of the genus Tetrasphaera involved in enhanced biological phosphorus removal.</title>
        <authorList>
            <person name="Kristiansen R."/>
            <person name="Nguyen H.T.T."/>
            <person name="Saunders A.M."/>
            <person name="Nielsen J.L."/>
            <person name="Wimmer R."/>
            <person name="Le V.Q."/>
            <person name="McIlroy S.J."/>
            <person name="Petrovski S."/>
            <person name="Seviour R.J."/>
            <person name="Calteau A."/>
            <person name="Nielsen K.L."/>
            <person name="Nielsen P.H."/>
        </authorList>
    </citation>
    <scope>NUCLEOTIDE SEQUENCE [LARGE SCALE GENOMIC DNA]</scope>
    <source>
        <strain evidence="2 3">Lp2</strain>
    </source>
</reference>
<keyword evidence="3" id="KW-1185">Reference proteome</keyword>
<keyword evidence="1" id="KW-0812">Transmembrane</keyword>
<dbReference type="AlphaFoldDB" id="N0DXG2"/>
<comment type="caution">
    <text evidence="2">The sequence shown here is derived from an EMBL/GenBank/DDBJ whole genome shotgun (WGS) entry which is preliminary data.</text>
</comment>
<keyword evidence="1" id="KW-1133">Transmembrane helix</keyword>
<proteinExistence type="predicted"/>
<dbReference type="eggNOG" id="COG1408">
    <property type="taxonomic scope" value="Bacteria"/>
</dbReference>
<dbReference type="STRING" id="1193181.BN10_1090001"/>
<name>N0DXG2_9MICO</name>
<dbReference type="Proteomes" id="UP000013167">
    <property type="component" value="Unassembled WGS sequence"/>
</dbReference>
<organism evidence="2 3">
    <name type="scientific">Phycicoccus elongatus Lp2</name>
    <dbReference type="NCBI Taxonomy" id="1193181"/>
    <lineage>
        <taxon>Bacteria</taxon>
        <taxon>Bacillati</taxon>
        <taxon>Actinomycetota</taxon>
        <taxon>Actinomycetes</taxon>
        <taxon>Micrococcales</taxon>
        <taxon>Intrasporangiaceae</taxon>
        <taxon>Phycicoccus</taxon>
    </lineage>
</organism>
<keyword evidence="1" id="KW-0472">Membrane</keyword>
<protein>
    <recommendedName>
        <fullName evidence="4">Metallophosphoesterase</fullName>
    </recommendedName>
</protein>
<gene>
    <name evidence="2" type="ORF">BN10_1090001</name>
</gene>
<dbReference type="SUPFAM" id="SSF56300">
    <property type="entry name" value="Metallo-dependent phosphatases"/>
    <property type="match status" value="1"/>
</dbReference>
<feature type="transmembrane region" description="Helical" evidence="1">
    <location>
        <begin position="53"/>
        <end position="73"/>
    </location>
</feature>
<evidence type="ECO:0000256" key="1">
    <source>
        <dbReference type="SAM" id="Phobius"/>
    </source>
</evidence>
<accession>N0DXG2</accession>
<feature type="transmembrane region" description="Helical" evidence="1">
    <location>
        <begin position="16"/>
        <end position="33"/>
    </location>
</feature>
<dbReference type="EMBL" id="CAIZ01000012">
    <property type="protein sequence ID" value="CCH68648.1"/>
    <property type="molecule type" value="Genomic_DNA"/>
</dbReference>
<dbReference type="InterPro" id="IPR029052">
    <property type="entry name" value="Metallo-depent_PP-like"/>
</dbReference>
<sequence length="207" mass="21851">MVRAHAGAASDRPAQIAHVLLGIGWILFSWTLVTDLLLRLPLLLAGVGNPLRSRLVAVVLAVTTVALAVWGHLEARRVPRVRRVDIPIQRPSGDADGPTIGVLTDTHFDSFKTPAWSRGVVAALNALDPDVVVHAGELAGGSVAQRRAQSEALADGTRLAAAAQPENVTGTPINLTQERLVAHADVEPAKAALLSLLDKARTTDRGH</sequence>
<evidence type="ECO:0008006" key="4">
    <source>
        <dbReference type="Google" id="ProtNLM"/>
    </source>
</evidence>
<evidence type="ECO:0000313" key="2">
    <source>
        <dbReference type="EMBL" id="CCH68648.1"/>
    </source>
</evidence>
<dbReference type="HOGENOM" id="CLU_1325827_0_0_11"/>
<evidence type="ECO:0000313" key="3">
    <source>
        <dbReference type="Proteomes" id="UP000013167"/>
    </source>
</evidence>